<sequence length="378" mass="39780">MTTTSWLRRTNPDGGLLLFRIRSVPVVLAPSWWIGSIVVTVLYTPMVGQLLPGVDGLGAFALAASFALLLGVSVLLHELGHCVVALRYGLPVRRLRLFLLGGISEVSRSPVKPAQEGMVAAAGPIVSIALAAVFGAAVFLVPDGGALWLLLLEVTLANAAVAVFNLLPGLPLDGGRMLRAAVWGLTGQRSTGTRTAVAGGGVVAVLLLLWALLRQVQGSTDRWLWLGVCVVTAWFVIAGARAELVAEQQRTWPPGLTLAELVRPVLQLPAESPVADALAAAEGRGVVLVRADGVAAGLLDEQEAQRLAAIAPLTPAERAADPIRPDTVLLDSDPGEEIIERVRTTAAWQFLVVDAEGRPAAVLRRQDLKAALSGRRKG</sequence>
<dbReference type="Pfam" id="PF02163">
    <property type="entry name" value="Peptidase_M50"/>
    <property type="match status" value="2"/>
</dbReference>
<dbReference type="InterPro" id="IPR008915">
    <property type="entry name" value="Peptidase_M50"/>
</dbReference>
<dbReference type="InterPro" id="IPR046342">
    <property type="entry name" value="CBS_dom_sf"/>
</dbReference>
<evidence type="ECO:0000256" key="12">
    <source>
        <dbReference type="ARBA" id="ARBA00023122"/>
    </source>
</evidence>
<comment type="caution">
    <text evidence="16">The sequence shown here is derived from an EMBL/GenBank/DDBJ whole genome shotgun (WGS) entry which is preliminary data.</text>
</comment>
<evidence type="ECO:0000256" key="6">
    <source>
        <dbReference type="ARBA" id="ARBA00022723"/>
    </source>
</evidence>
<feature type="domain" description="Peptidase M50" evidence="15">
    <location>
        <begin position="66"/>
        <end position="139"/>
    </location>
</feature>
<keyword evidence="12" id="KW-0129">CBS domain</keyword>
<evidence type="ECO:0000256" key="9">
    <source>
        <dbReference type="ARBA" id="ARBA00022833"/>
    </source>
</evidence>
<comment type="similarity">
    <text evidence="2 14">Belongs to the peptidase M50B family.</text>
</comment>
<keyword evidence="5 14" id="KW-0812">Transmembrane</keyword>
<keyword evidence="9 14" id="KW-0862">Zinc</keyword>
<evidence type="ECO:0000256" key="5">
    <source>
        <dbReference type="ARBA" id="ARBA00022692"/>
    </source>
</evidence>
<comment type="cofactor">
    <cofactor evidence="14">
        <name>Zn(2+)</name>
        <dbReference type="ChEBI" id="CHEBI:29105"/>
    </cofactor>
    <text evidence="14">Binds 1 zinc ion per subunit.</text>
</comment>
<keyword evidence="11 14" id="KW-0482">Metalloprotease</keyword>
<feature type="transmembrane region" description="Helical" evidence="14">
    <location>
        <begin position="26"/>
        <end position="46"/>
    </location>
</feature>
<dbReference type="PANTHER" id="PTHR39188:SF3">
    <property type="entry name" value="STAGE IV SPORULATION PROTEIN FB"/>
    <property type="match status" value="1"/>
</dbReference>
<evidence type="ECO:0000256" key="3">
    <source>
        <dbReference type="ARBA" id="ARBA00022475"/>
    </source>
</evidence>
<name>A0ABR6BNE8_9PSEU</name>
<keyword evidence="6 14" id="KW-0479">Metal-binding</keyword>
<protein>
    <recommendedName>
        <fullName evidence="14">Zinc metalloprotease</fullName>
    </recommendedName>
</protein>
<keyword evidence="3 14" id="KW-1003">Cell membrane</keyword>
<evidence type="ECO:0000256" key="11">
    <source>
        <dbReference type="ARBA" id="ARBA00023049"/>
    </source>
</evidence>
<accession>A0ABR6BNE8</accession>
<keyword evidence="13 14" id="KW-0472">Membrane</keyword>
<evidence type="ECO:0000256" key="2">
    <source>
        <dbReference type="ARBA" id="ARBA00007931"/>
    </source>
</evidence>
<dbReference type="Proteomes" id="UP000517916">
    <property type="component" value="Unassembled WGS sequence"/>
</dbReference>
<evidence type="ECO:0000259" key="15">
    <source>
        <dbReference type="Pfam" id="PF02163"/>
    </source>
</evidence>
<feature type="domain" description="Peptidase M50" evidence="15">
    <location>
        <begin position="154"/>
        <end position="207"/>
    </location>
</feature>
<evidence type="ECO:0000256" key="13">
    <source>
        <dbReference type="ARBA" id="ARBA00023136"/>
    </source>
</evidence>
<keyword evidence="17" id="KW-1185">Reference proteome</keyword>
<evidence type="ECO:0000256" key="14">
    <source>
        <dbReference type="PIRNR" id="PIRNR006404"/>
    </source>
</evidence>
<comment type="subcellular location">
    <subcellularLocation>
        <location evidence="1 14">Cell membrane</location>
        <topology evidence="1 14">Multi-pass membrane protein</topology>
    </subcellularLocation>
</comment>
<keyword evidence="8 14" id="KW-0378">Hydrolase</keyword>
<organism evidence="16 17">
    <name type="scientific">Kutzneria viridogrisea</name>
    <dbReference type="NCBI Taxonomy" id="47990"/>
    <lineage>
        <taxon>Bacteria</taxon>
        <taxon>Bacillati</taxon>
        <taxon>Actinomycetota</taxon>
        <taxon>Actinomycetes</taxon>
        <taxon>Pseudonocardiales</taxon>
        <taxon>Pseudonocardiaceae</taxon>
        <taxon>Kutzneria</taxon>
    </lineage>
</organism>
<dbReference type="InterPro" id="IPR016483">
    <property type="entry name" value="UCP006404_Pept_M50_CBS"/>
</dbReference>
<dbReference type="GO" id="GO:0006508">
    <property type="term" value="P:proteolysis"/>
    <property type="evidence" value="ECO:0007669"/>
    <property type="project" value="UniProtKB-KW"/>
</dbReference>
<gene>
    <name evidence="16" type="ORF">BC739_005600</name>
</gene>
<feature type="transmembrane region" description="Helical" evidence="14">
    <location>
        <begin position="58"/>
        <end position="86"/>
    </location>
</feature>
<evidence type="ECO:0000313" key="17">
    <source>
        <dbReference type="Proteomes" id="UP000517916"/>
    </source>
</evidence>
<evidence type="ECO:0000256" key="1">
    <source>
        <dbReference type="ARBA" id="ARBA00004651"/>
    </source>
</evidence>
<dbReference type="RefSeq" id="WP_025356533.1">
    <property type="nucleotide sequence ID" value="NZ_BAAABQ010000073.1"/>
</dbReference>
<dbReference type="PANTHER" id="PTHR39188">
    <property type="entry name" value="MEMBRANE-ASSOCIATED ZINC METALLOPROTEASE M50B"/>
    <property type="match status" value="1"/>
</dbReference>
<evidence type="ECO:0000313" key="16">
    <source>
        <dbReference type="EMBL" id="MBA8928383.1"/>
    </source>
</evidence>
<proteinExistence type="inferred from homology"/>
<dbReference type="GO" id="GO:0008233">
    <property type="term" value="F:peptidase activity"/>
    <property type="evidence" value="ECO:0007669"/>
    <property type="project" value="UniProtKB-KW"/>
</dbReference>
<feature type="transmembrane region" description="Helical" evidence="14">
    <location>
        <begin position="118"/>
        <end position="141"/>
    </location>
</feature>
<dbReference type="EMBL" id="JACJID010000004">
    <property type="protein sequence ID" value="MBA8928383.1"/>
    <property type="molecule type" value="Genomic_DNA"/>
</dbReference>
<dbReference type="SUPFAM" id="SSF54631">
    <property type="entry name" value="CBS-domain pair"/>
    <property type="match status" value="1"/>
</dbReference>
<keyword evidence="4 14" id="KW-0645">Protease</keyword>
<reference evidence="16 17" key="1">
    <citation type="submission" date="2020-08" db="EMBL/GenBank/DDBJ databases">
        <title>Genomic Encyclopedia of Archaeal and Bacterial Type Strains, Phase II (KMG-II): from individual species to whole genera.</title>
        <authorList>
            <person name="Goeker M."/>
        </authorList>
    </citation>
    <scope>NUCLEOTIDE SEQUENCE [LARGE SCALE GENOMIC DNA]</scope>
    <source>
        <strain evidence="16 17">DSM 43850</strain>
    </source>
</reference>
<dbReference type="PIRSF" id="PIRSF006404">
    <property type="entry name" value="UCP006404_Pept_M50_CBS"/>
    <property type="match status" value="1"/>
</dbReference>
<keyword evidence="10 14" id="KW-1133">Transmembrane helix</keyword>
<feature type="transmembrane region" description="Helical" evidence="14">
    <location>
        <begin position="147"/>
        <end position="170"/>
    </location>
</feature>
<feature type="transmembrane region" description="Helical" evidence="14">
    <location>
        <begin position="191"/>
        <end position="211"/>
    </location>
</feature>
<evidence type="ECO:0000256" key="8">
    <source>
        <dbReference type="ARBA" id="ARBA00022801"/>
    </source>
</evidence>
<feature type="transmembrane region" description="Helical" evidence="14">
    <location>
        <begin position="223"/>
        <end position="240"/>
    </location>
</feature>
<evidence type="ECO:0000256" key="4">
    <source>
        <dbReference type="ARBA" id="ARBA00022670"/>
    </source>
</evidence>
<evidence type="ECO:0000256" key="10">
    <source>
        <dbReference type="ARBA" id="ARBA00022989"/>
    </source>
</evidence>
<evidence type="ECO:0000256" key="7">
    <source>
        <dbReference type="ARBA" id="ARBA00022737"/>
    </source>
</evidence>
<keyword evidence="7" id="KW-0677">Repeat</keyword>